<evidence type="ECO:0008006" key="3">
    <source>
        <dbReference type="Google" id="ProtNLM"/>
    </source>
</evidence>
<dbReference type="InterPro" id="IPR015797">
    <property type="entry name" value="NUDIX_hydrolase-like_dom_sf"/>
</dbReference>
<comment type="caution">
    <text evidence="1">The sequence shown here is derived from an EMBL/GenBank/DDBJ whole genome shotgun (WGS) entry which is preliminary data.</text>
</comment>
<name>A0A2M8KEA6_9BACT</name>
<sequence length="168" mass="19464">MPKNEQEDVDLNDVEVLMQFPGRDKGDGTKFDYSLITGHKEAGETIRETIEREPQEEADVEVEIDFYTRPEEPVLLFEPKQKIGSKKHDNVIAGYICFAKSLRRDTTRSEAKSVLVRVGEVLRLEIDDFSRAMLNYFVDNFSEIVSEMKPSVIEKLWLRPVSSFFKKK</sequence>
<dbReference type="SUPFAM" id="SSF55811">
    <property type="entry name" value="Nudix"/>
    <property type="match status" value="1"/>
</dbReference>
<evidence type="ECO:0000313" key="2">
    <source>
        <dbReference type="Proteomes" id="UP000231450"/>
    </source>
</evidence>
<accession>A0A2M8KEA6</accession>
<reference evidence="2" key="1">
    <citation type="submission" date="2017-09" db="EMBL/GenBank/DDBJ databases">
        <title>Depth-based differentiation of microbial function through sediment-hosted aquifers and enrichment of novel symbionts in the deep terrestrial subsurface.</title>
        <authorList>
            <person name="Probst A.J."/>
            <person name="Ladd B."/>
            <person name="Jarett J.K."/>
            <person name="Geller-Mcgrath D.E."/>
            <person name="Sieber C.M.K."/>
            <person name="Emerson J.B."/>
            <person name="Anantharaman K."/>
            <person name="Thomas B.C."/>
            <person name="Malmstrom R."/>
            <person name="Stieglmeier M."/>
            <person name="Klingl A."/>
            <person name="Woyke T."/>
            <person name="Ryan C.M."/>
            <person name="Banfield J.F."/>
        </authorList>
    </citation>
    <scope>NUCLEOTIDE SEQUENCE [LARGE SCALE GENOMIC DNA]</scope>
</reference>
<evidence type="ECO:0000313" key="1">
    <source>
        <dbReference type="EMBL" id="PJE58223.1"/>
    </source>
</evidence>
<protein>
    <recommendedName>
        <fullName evidence="3">Nudix hydrolase domain-containing protein</fullName>
    </recommendedName>
</protein>
<organism evidence="1 2">
    <name type="scientific">Candidatus Portnoybacteria bacterium CG10_big_fil_rev_8_21_14_0_10_36_7</name>
    <dbReference type="NCBI Taxonomy" id="1974812"/>
    <lineage>
        <taxon>Bacteria</taxon>
        <taxon>Candidatus Portnoyibacteriota</taxon>
    </lineage>
</organism>
<dbReference type="Proteomes" id="UP000231450">
    <property type="component" value="Unassembled WGS sequence"/>
</dbReference>
<dbReference type="AlphaFoldDB" id="A0A2M8KEA6"/>
<proteinExistence type="predicted"/>
<dbReference type="Gene3D" id="3.90.79.10">
    <property type="entry name" value="Nucleoside Triphosphate Pyrophosphohydrolase"/>
    <property type="match status" value="1"/>
</dbReference>
<gene>
    <name evidence="1" type="ORF">COU81_01850</name>
</gene>
<dbReference type="EMBL" id="PFDW01000042">
    <property type="protein sequence ID" value="PJE58223.1"/>
    <property type="molecule type" value="Genomic_DNA"/>
</dbReference>